<dbReference type="PROSITE" id="PS51257">
    <property type="entry name" value="PROKAR_LIPOPROTEIN"/>
    <property type="match status" value="1"/>
</dbReference>
<dbReference type="Proteomes" id="UP000012317">
    <property type="component" value="Unassembled WGS sequence"/>
</dbReference>
<dbReference type="STRING" id="1189619.pgond44_06740"/>
<protein>
    <submittedName>
        <fullName evidence="2">Type 1 periplasmic binding fold superfamily protein</fullName>
    </submittedName>
</protein>
<feature type="signal peptide" evidence="1">
    <location>
        <begin position="1"/>
        <end position="24"/>
    </location>
</feature>
<feature type="chain" id="PRO_5004113864" evidence="1">
    <location>
        <begin position="25"/>
        <end position="192"/>
    </location>
</feature>
<reference evidence="2 3" key="1">
    <citation type="journal article" date="2014" name="Genome Biol. Evol.">
        <title>Extensive gene acquisition in the extremely psychrophilic bacterial species Psychroflexus torquis and the link to sea-ice ecosystem specialism.</title>
        <authorList>
            <person name="Feng S."/>
            <person name="Powell S.M."/>
            <person name="Wilson R."/>
            <person name="Bowman J.P."/>
        </authorList>
    </citation>
    <scope>NUCLEOTIDE SEQUENCE [LARGE SCALE GENOMIC DNA]</scope>
    <source>
        <strain evidence="2 3">ACAM 44</strain>
    </source>
</reference>
<organism evidence="2 3">
    <name type="scientific">Psychroflexus gondwanensis ACAM 44</name>
    <dbReference type="NCBI Taxonomy" id="1189619"/>
    <lineage>
        <taxon>Bacteria</taxon>
        <taxon>Pseudomonadati</taxon>
        <taxon>Bacteroidota</taxon>
        <taxon>Flavobacteriia</taxon>
        <taxon>Flavobacteriales</taxon>
        <taxon>Flavobacteriaceae</taxon>
        <taxon>Psychroflexus</taxon>
    </lineage>
</organism>
<dbReference type="EMBL" id="APLF01000005">
    <property type="protein sequence ID" value="EMY81527.1"/>
    <property type="molecule type" value="Genomic_DNA"/>
</dbReference>
<comment type="caution">
    <text evidence="2">The sequence shown here is derived from an EMBL/GenBank/DDBJ whole genome shotgun (WGS) entry which is preliminary data.</text>
</comment>
<accession>N1WWG8</accession>
<evidence type="ECO:0000313" key="2">
    <source>
        <dbReference type="EMBL" id="EMY81527.1"/>
    </source>
</evidence>
<sequence>MKTIKTIKLLSLGLLATLVFSACSDDDDAPQVINEEEVITTLNLKLTPEGGGETIDFIYRDLDADGSNPEIISPALSANTTYTGRVQFLNELENPAEDITIEVLEEAEEHQVFYIVEDSLDATPTYTGALDNDGNPIGVEFSLAIGEASQGNFTVILIHEGDKNVPGASEGDLSPEVGGETDIEVTFDVTVE</sequence>
<proteinExistence type="predicted"/>
<dbReference type="AlphaFoldDB" id="N1WWG8"/>
<evidence type="ECO:0000256" key="1">
    <source>
        <dbReference type="SAM" id="SignalP"/>
    </source>
</evidence>
<gene>
    <name evidence="2" type="ORF">pgond44_06740</name>
</gene>
<evidence type="ECO:0000313" key="3">
    <source>
        <dbReference type="Proteomes" id="UP000012317"/>
    </source>
</evidence>
<dbReference type="eggNOG" id="ENOG5030EVG">
    <property type="taxonomic scope" value="Bacteria"/>
</dbReference>
<name>N1WWG8_9FLAO</name>
<dbReference type="RefSeq" id="WP_003438784.1">
    <property type="nucleotide sequence ID" value="NZ_APLF01000005.1"/>
</dbReference>
<keyword evidence="3" id="KW-1185">Reference proteome</keyword>
<keyword evidence="1" id="KW-0732">Signal</keyword>
<dbReference type="PATRIC" id="fig|1189619.4.peg.1393"/>